<dbReference type="SUPFAM" id="SSF54523">
    <property type="entry name" value="Pili subunits"/>
    <property type="match status" value="1"/>
</dbReference>
<gene>
    <name evidence="2" type="ORF">UV59_C0022G0002</name>
</gene>
<dbReference type="InterPro" id="IPR045584">
    <property type="entry name" value="Pilin-like"/>
</dbReference>
<dbReference type="PROSITE" id="PS00409">
    <property type="entry name" value="PROKAR_NTER_METHYL"/>
    <property type="match status" value="1"/>
</dbReference>
<accession>A0A0G1CFJ5</accession>
<comment type="caution">
    <text evidence="2">The sequence shown here is derived from an EMBL/GenBank/DDBJ whole genome shotgun (WGS) entry which is preliminary data.</text>
</comment>
<sequence length="160" mass="17166">MPGFLFIKNIPVKGGETMKTFLKKTHGFTLIELLVVIGIIGILAAVVLVAVNPARQFAAARDTQRRADLYGITNALYQYAVENNGNLPPVITMTPTVVGTTTGLDLTFLTPIYIAAIPFDPANGSPEVTQYTIFRTAAPNNRLNATATSELTGTSITIVR</sequence>
<reference evidence="2 3" key="1">
    <citation type="journal article" date="2015" name="Nature">
        <title>rRNA introns, odd ribosomes, and small enigmatic genomes across a large radiation of phyla.</title>
        <authorList>
            <person name="Brown C.T."/>
            <person name="Hug L.A."/>
            <person name="Thomas B.C."/>
            <person name="Sharon I."/>
            <person name="Castelle C.J."/>
            <person name="Singh A."/>
            <person name="Wilkins M.J."/>
            <person name="Williams K.H."/>
            <person name="Banfield J.F."/>
        </authorList>
    </citation>
    <scope>NUCLEOTIDE SEQUENCE [LARGE SCALE GENOMIC DNA]</scope>
</reference>
<organism evidence="2 3">
    <name type="scientific">Candidatus Gottesmanbacteria bacterium GW2011_GWA1_43_11</name>
    <dbReference type="NCBI Taxonomy" id="1618436"/>
    <lineage>
        <taxon>Bacteria</taxon>
        <taxon>Candidatus Gottesmaniibacteriota</taxon>
    </lineage>
</organism>
<dbReference type="Pfam" id="PF07963">
    <property type="entry name" value="N_methyl"/>
    <property type="match status" value="1"/>
</dbReference>
<dbReference type="EMBL" id="LCFB01000022">
    <property type="protein sequence ID" value="KKS84292.1"/>
    <property type="molecule type" value="Genomic_DNA"/>
</dbReference>
<evidence type="ECO:0000313" key="3">
    <source>
        <dbReference type="Proteomes" id="UP000034543"/>
    </source>
</evidence>
<dbReference type="InterPro" id="IPR012902">
    <property type="entry name" value="N_methyl_site"/>
</dbReference>
<dbReference type="STRING" id="1618436.UV59_C0022G0002"/>
<dbReference type="PANTHER" id="PTHR30093">
    <property type="entry name" value="GENERAL SECRETION PATHWAY PROTEIN G"/>
    <property type="match status" value="1"/>
</dbReference>
<dbReference type="PANTHER" id="PTHR30093:SF2">
    <property type="entry name" value="TYPE II SECRETION SYSTEM PROTEIN H"/>
    <property type="match status" value="1"/>
</dbReference>
<dbReference type="NCBIfam" id="TIGR02532">
    <property type="entry name" value="IV_pilin_GFxxxE"/>
    <property type="match status" value="1"/>
</dbReference>
<keyword evidence="1" id="KW-1133">Transmembrane helix</keyword>
<protein>
    <submittedName>
        <fullName evidence="2">Uncharacterized protein</fullName>
    </submittedName>
</protein>
<evidence type="ECO:0000256" key="1">
    <source>
        <dbReference type="SAM" id="Phobius"/>
    </source>
</evidence>
<proteinExistence type="predicted"/>
<dbReference type="AlphaFoldDB" id="A0A0G1CFJ5"/>
<keyword evidence="1" id="KW-0812">Transmembrane</keyword>
<dbReference type="Gene3D" id="3.30.700.10">
    <property type="entry name" value="Glycoprotein, Type 4 Pilin"/>
    <property type="match status" value="1"/>
</dbReference>
<name>A0A0G1CFJ5_9BACT</name>
<dbReference type="Proteomes" id="UP000034543">
    <property type="component" value="Unassembled WGS sequence"/>
</dbReference>
<keyword evidence="1" id="KW-0472">Membrane</keyword>
<evidence type="ECO:0000313" key="2">
    <source>
        <dbReference type="EMBL" id="KKS84292.1"/>
    </source>
</evidence>
<feature type="transmembrane region" description="Helical" evidence="1">
    <location>
        <begin position="28"/>
        <end position="51"/>
    </location>
</feature>